<organism evidence="2 3">
    <name type="scientific">Sphingobacterium bambusae</name>
    <dbReference type="NCBI Taxonomy" id="662858"/>
    <lineage>
        <taxon>Bacteria</taxon>
        <taxon>Pseudomonadati</taxon>
        <taxon>Bacteroidota</taxon>
        <taxon>Sphingobacteriia</taxon>
        <taxon>Sphingobacteriales</taxon>
        <taxon>Sphingobacteriaceae</taxon>
        <taxon>Sphingobacterium</taxon>
    </lineage>
</organism>
<accession>A0ABW6BB50</accession>
<reference evidence="3" key="1">
    <citation type="journal article" date="2019" name="Int. J. Syst. Evol. Microbiol.">
        <title>The Global Catalogue of Microorganisms (GCM) 10K type strain sequencing project: providing services to taxonomists for standard genome sequencing and annotation.</title>
        <authorList>
            <consortium name="The Broad Institute Genomics Platform"/>
            <consortium name="The Broad Institute Genome Sequencing Center for Infectious Disease"/>
            <person name="Wu L."/>
            <person name="Ma J."/>
        </authorList>
    </citation>
    <scope>NUCLEOTIDE SEQUENCE [LARGE SCALE GENOMIC DNA]</scope>
    <source>
        <strain evidence="3">KCTC 22814</strain>
    </source>
</reference>
<dbReference type="EMBL" id="JBHUPB010000003">
    <property type="protein sequence ID" value="MFD2966537.1"/>
    <property type="molecule type" value="Genomic_DNA"/>
</dbReference>
<evidence type="ECO:0000256" key="1">
    <source>
        <dbReference type="SAM" id="SignalP"/>
    </source>
</evidence>
<sequence length="255" mass="28087">MRFLKIISKALITATAISATFLACQKDTFNPSAEEDLGGKISFKSGTKSTFSQGALKTGIYQIDAKQDGRKISYTTKIANTSILNGNKIDFSTFQLELVDNKLVLDGEYAIYLKDDELYLETPLYSGFMKDGRDNKVIDTKTAALMLFYGEIALSSENVEKQSYAQFLNHFDTKIVAQGKMAVSRENKALFNNRQCGINHAVEFGWSASSTAADLQQQLNNTSFYNGCTKVGGIDTSCMTDSHACMSSQTYNCPC</sequence>
<gene>
    <name evidence="2" type="ORF">ACFS7Y_04020</name>
</gene>
<dbReference type="PROSITE" id="PS51257">
    <property type="entry name" value="PROKAR_LIPOPROTEIN"/>
    <property type="match status" value="1"/>
</dbReference>
<feature type="chain" id="PRO_5046401656" description="Lipoprotein" evidence="1">
    <location>
        <begin position="26"/>
        <end position="255"/>
    </location>
</feature>
<feature type="signal peptide" evidence="1">
    <location>
        <begin position="1"/>
        <end position="25"/>
    </location>
</feature>
<comment type="caution">
    <text evidence="2">The sequence shown here is derived from an EMBL/GenBank/DDBJ whole genome shotgun (WGS) entry which is preliminary data.</text>
</comment>
<keyword evidence="3" id="KW-1185">Reference proteome</keyword>
<proteinExistence type="predicted"/>
<keyword evidence="1" id="KW-0732">Signal</keyword>
<evidence type="ECO:0000313" key="2">
    <source>
        <dbReference type="EMBL" id="MFD2966537.1"/>
    </source>
</evidence>
<evidence type="ECO:0008006" key="4">
    <source>
        <dbReference type="Google" id="ProtNLM"/>
    </source>
</evidence>
<evidence type="ECO:0000313" key="3">
    <source>
        <dbReference type="Proteomes" id="UP001597525"/>
    </source>
</evidence>
<dbReference type="RefSeq" id="WP_320184321.1">
    <property type="nucleotide sequence ID" value="NZ_CP138332.1"/>
</dbReference>
<name>A0ABW6BB50_9SPHI</name>
<protein>
    <recommendedName>
        <fullName evidence="4">Lipoprotein</fullName>
    </recommendedName>
</protein>
<dbReference type="Proteomes" id="UP001597525">
    <property type="component" value="Unassembled WGS sequence"/>
</dbReference>